<organism evidence="1 2">
    <name type="scientific">Diutina rugosa</name>
    <name type="common">Yeast</name>
    <name type="synonym">Candida rugosa</name>
    <dbReference type="NCBI Taxonomy" id="5481"/>
    <lineage>
        <taxon>Eukaryota</taxon>
        <taxon>Fungi</taxon>
        <taxon>Dikarya</taxon>
        <taxon>Ascomycota</taxon>
        <taxon>Saccharomycotina</taxon>
        <taxon>Pichiomycetes</taxon>
        <taxon>Debaryomycetaceae</taxon>
        <taxon>Diutina</taxon>
    </lineage>
</organism>
<protein>
    <submittedName>
        <fullName evidence="1">Uncharacterized protein</fullName>
    </submittedName>
</protein>
<dbReference type="GO" id="GO:0045040">
    <property type="term" value="P:protein insertion into mitochondrial outer membrane"/>
    <property type="evidence" value="ECO:0007669"/>
    <property type="project" value="InterPro"/>
</dbReference>
<sequence>MATVIQDASRAAEQVTEQVAEGVAKHIAGDSEDLYSTDGYTSDEDDYEYDSSAELSAQQQWEQSVDQIERLFSQVVFPLIGKALGRKFSHLVWGRVATWWWGYY</sequence>
<dbReference type="GO" id="GO:0070096">
    <property type="term" value="P:mitochondrial outer membrane translocase complex assembly"/>
    <property type="evidence" value="ECO:0007669"/>
    <property type="project" value="InterPro"/>
</dbReference>
<dbReference type="PANTHER" id="PTHR28230">
    <property type="entry name" value="CHROMOSOME 1, WHOLE GENOME SHOTGUN SEQUENCE"/>
    <property type="match status" value="1"/>
</dbReference>
<gene>
    <name evidence="1" type="ORF">DIURU_004399</name>
</gene>
<dbReference type="InterPro" id="IPR037652">
    <property type="entry name" value="Mim2"/>
</dbReference>
<keyword evidence="2" id="KW-1185">Reference proteome</keyword>
<dbReference type="GeneID" id="54783050"/>
<dbReference type="EMBL" id="SWFT01000124">
    <property type="protein sequence ID" value="KAA8899377.1"/>
    <property type="molecule type" value="Genomic_DNA"/>
</dbReference>
<dbReference type="OrthoDB" id="5555533at2759"/>
<dbReference type="Pfam" id="PF19117">
    <property type="entry name" value="Mim2"/>
    <property type="match status" value="1"/>
</dbReference>
<dbReference type="GO" id="GO:0005741">
    <property type="term" value="C:mitochondrial outer membrane"/>
    <property type="evidence" value="ECO:0007669"/>
    <property type="project" value="TreeGrafter"/>
</dbReference>
<comment type="caution">
    <text evidence="1">The sequence shown here is derived from an EMBL/GenBank/DDBJ whole genome shotgun (WGS) entry which is preliminary data.</text>
</comment>
<reference evidence="1 2" key="1">
    <citation type="submission" date="2019-07" db="EMBL/GenBank/DDBJ databases">
        <title>Genome assembly of two rare yeast pathogens: Diutina rugosa and Trichomonascus ciferrii.</title>
        <authorList>
            <person name="Mixao V."/>
            <person name="Saus E."/>
            <person name="Hansen A."/>
            <person name="Lass-Flor C."/>
            <person name="Gabaldon T."/>
        </authorList>
    </citation>
    <scope>NUCLEOTIDE SEQUENCE [LARGE SCALE GENOMIC DNA]</scope>
    <source>
        <strain evidence="1 2">CBS 613</strain>
    </source>
</reference>
<dbReference type="PANTHER" id="PTHR28230:SF1">
    <property type="entry name" value="MITOCHONDRIAL IMPORT PROTEIN 2"/>
    <property type="match status" value="1"/>
</dbReference>
<accession>A0A642UHT3</accession>
<dbReference type="VEuPathDB" id="FungiDB:DIURU_004399"/>
<dbReference type="AlphaFoldDB" id="A0A642UHT3"/>
<evidence type="ECO:0000313" key="1">
    <source>
        <dbReference type="EMBL" id="KAA8899377.1"/>
    </source>
</evidence>
<dbReference type="Proteomes" id="UP000449547">
    <property type="component" value="Unassembled WGS sequence"/>
</dbReference>
<evidence type="ECO:0000313" key="2">
    <source>
        <dbReference type="Proteomes" id="UP000449547"/>
    </source>
</evidence>
<dbReference type="RefSeq" id="XP_034010891.1">
    <property type="nucleotide sequence ID" value="XM_034157267.1"/>
</dbReference>
<name>A0A642UHT3_DIURU</name>
<proteinExistence type="predicted"/>
<dbReference type="OMA" id="HTIWAKV"/>